<dbReference type="HOGENOM" id="CLU_2229548_0_0_1"/>
<feature type="compositionally biased region" description="Low complexity" evidence="1">
    <location>
        <begin position="1"/>
        <end position="16"/>
    </location>
</feature>
<keyword evidence="3" id="KW-1185">Reference proteome</keyword>
<feature type="non-terminal residue" evidence="2">
    <location>
        <position position="106"/>
    </location>
</feature>
<evidence type="ECO:0000313" key="2">
    <source>
        <dbReference type="EMBL" id="ESK91120.1"/>
    </source>
</evidence>
<comment type="caution">
    <text evidence="2">The sequence shown here is derived from an EMBL/GenBank/DDBJ whole genome shotgun (WGS) entry which is preliminary data.</text>
</comment>
<evidence type="ECO:0000256" key="1">
    <source>
        <dbReference type="SAM" id="MobiDB-lite"/>
    </source>
</evidence>
<dbReference type="EMBL" id="AWSO01000375">
    <property type="protein sequence ID" value="ESK91120.1"/>
    <property type="molecule type" value="Genomic_DNA"/>
</dbReference>
<feature type="region of interest" description="Disordered" evidence="1">
    <location>
        <begin position="1"/>
        <end position="27"/>
    </location>
</feature>
<gene>
    <name evidence="2" type="ORF">Moror_9553</name>
</gene>
<dbReference type="KEGG" id="mrr:Moror_9553"/>
<dbReference type="AlphaFoldDB" id="V2XF74"/>
<sequence>MLSSLASAAIANATQSQPPPSYVDATRNNAIQNDTTDINQQLSHKLTREEKRWLETELLPIYWHTWEVAPHHDIKKTWVDENAIDRFMAHFSYAAGVEHPRAIFLD</sequence>
<organism evidence="2 3">
    <name type="scientific">Moniliophthora roreri (strain MCA 2997)</name>
    <name type="common">Cocoa frosty pod rot fungus</name>
    <name type="synonym">Crinipellis roreri</name>
    <dbReference type="NCBI Taxonomy" id="1381753"/>
    <lineage>
        <taxon>Eukaryota</taxon>
        <taxon>Fungi</taxon>
        <taxon>Dikarya</taxon>
        <taxon>Basidiomycota</taxon>
        <taxon>Agaricomycotina</taxon>
        <taxon>Agaricomycetes</taxon>
        <taxon>Agaricomycetidae</taxon>
        <taxon>Agaricales</taxon>
        <taxon>Marasmiineae</taxon>
        <taxon>Marasmiaceae</taxon>
        <taxon>Moniliophthora</taxon>
    </lineage>
</organism>
<dbReference type="Proteomes" id="UP000017559">
    <property type="component" value="Unassembled WGS sequence"/>
</dbReference>
<protein>
    <submittedName>
        <fullName evidence="2">Uncharacterized protein</fullName>
    </submittedName>
</protein>
<accession>V2XF74</accession>
<proteinExistence type="predicted"/>
<name>V2XF74_MONRO</name>
<evidence type="ECO:0000313" key="3">
    <source>
        <dbReference type="Proteomes" id="UP000017559"/>
    </source>
</evidence>
<reference evidence="2 3" key="1">
    <citation type="journal article" date="2014" name="BMC Genomics">
        <title>Genome and secretome analysis of the hemibiotrophic fungal pathogen, Moniliophthora roreri, which causes frosty pod rot disease of cacao: mechanisms of the biotrophic and necrotrophic phases.</title>
        <authorList>
            <person name="Meinhardt L.W."/>
            <person name="Costa G.G.L."/>
            <person name="Thomazella D.P.T."/>
            <person name="Teixeira P.J.P.L."/>
            <person name="Carazzolle M.F."/>
            <person name="Schuster S.C."/>
            <person name="Carlson J.E."/>
            <person name="Guiltinan M.J."/>
            <person name="Mieczkowski P."/>
            <person name="Farmer A."/>
            <person name="Ramaraj T."/>
            <person name="Crozier J."/>
            <person name="Davis R.E."/>
            <person name="Shao J."/>
            <person name="Melnick R.L."/>
            <person name="Pereira G.A.G."/>
            <person name="Bailey B.A."/>
        </authorList>
    </citation>
    <scope>NUCLEOTIDE SEQUENCE [LARGE SCALE GENOMIC DNA]</scope>
    <source>
        <strain evidence="2 3">MCA 2997</strain>
    </source>
</reference>